<dbReference type="RefSeq" id="WP_210043887.1">
    <property type="nucleotide sequence ID" value="NZ_JBHLVU010000001.1"/>
</dbReference>
<sequence length="131" mass="13495">MAWSKEAVEEAVSKVGARAAADLEFRNLCVTNIHEAIQQETGLEVPASFKIGVLDQSSYSLSIILPKVQLADSELTEGELDSVAGGSKQGATDFFDGLATGLSGNSGPQNSAEGEAGNAIGLIATIPMILS</sequence>
<reference evidence="1 2" key="1">
    <citation type="submission" date="2021-07" db="EMBL/GenBank/DDBJ databases">
        <title>Paenibacillus radiodurans sp. nov., isolated from the southeastern edge of Tengger Desert.</title>
        <authorList>
            <person name="Zhang G."/>
        </authorList>
    </citation>
    <scope>NUCLEOTIDE SEQUENCE [LARGE SCALE GENOMIC DNA]</scope>
    <source>
        <strain evidence="1 2">CCM 7311</strain>
    </source>
</reference>
<dbReference type="Gene3D" id="3.90.330.10">
    <property type="entry name" value="Nitrile hydratase alpha /Thiocyanate hydrolase gamma"/>
    <property type="match status" value="1"/>
</dbReference>
<dbReference type="InterPro" id="IPR036648">
    <property type="entry name" value="CN_Hdrase_a/SCN_Hdrase_g_sf"/>
</dbReference>
<dbReference type="EMBL" id="JAHZIK010000852">
    <property type="protein sequence ID" value="MBW7457438.1"/>
    <property type="molecule type" value="Genomic_DNA"/>
</dbReference>
<name>A0ABS7C982_9BACL</name>
<gene>
    <name evidence="1" type="ORF">K0U00_25685</name>
</gene>
<dbReference type="SUPFAM" id="SSF56209">
    <property type="entry name" value="Nitrile hydratase alpha chain"/>
    <property type="match status" value="1"/>
</dbReference>
<protein>
    <submittedName>
        <fullName evidence="1">NHLP leader peptide family RiPP</fullName>
    </submittedName>
</protein>
<evidence type="ECO:0000313" key="2">
    <source>
        <dbReference type="Proteomes" id="UP001519887"/>
    </source>
</evidence>
<proteinExistence type="predicted"/>
<organism evidence="1 2">
    <name type="scientific">Paenibacillus sepulcri</name>
    <dbReference type="NCBI Taxonomy" id="359917"/>
    <lineage>
        <taxon>Bacteria</taxon>
        <taxon>Bacillati</taxon>
        <taxon>Bacillota</taxon>
        <taxon>Bacilli</taxon>
        <taxon>Bacillales</taxon>
        <taxon>Paenibacillaceae</taxon>
        <taxon>Paenibacillus</taxon>
    </lineage>
</organism>
<dbReference type="InterPro" id="IPR022513">
    <property type="entry name" value="TOMM_pelo"/>
</dbReference>
<dbReference type="NCBIfam" id="TIGR03793">
    <property type="entry name" value="leader_NHLP"/>
    <property type="match status" value="1"/>
</dbReference>
<evidence type="ECO:0000313" key="1">
    <source>
        <dbReference type="EMBL" id="MBW7457438.1"/>
    </source>
</evidence>
<comment type="caution">
    <text evidence="1">The sequence shown here is derived from an EMBL/GenBank/DDBJ whole genome shotgun (WGS) entry which is preliminary data.</text>
</comment>
<accession>A0ABS7C982</accession>
<keyword evidence="2" id="KW-1185">Reference proteome</keyword>
<dbReference type="Proteomes" id="UP001519887">
    <property type="component" value="Unassembled WGS sequence"/>
</dbReference>